<evidence type="ECO:0000313" key="3">
    <source>
        <dbReference type="Proteomes" id="UP000076587"/>
    </source>
</evidence>
<gene>
    <name evidence="2" type="ORF">N482_00485</name>
</gene>
<evidence type="ECO:0000313" key="2">
    <source>
        <dbReference type="EMBL" id="KZN51116.1"/>
    </source>
</evidence>
<protein>
    <submittedName>
        <fullName evidence="2">Uncharacterized protein</fullName>
    </submittedName>
</protein>
<name>A0A167ERN2_9GAMM</name>
<feature type="compositionally biased region" description="Polar residues" evidence="1">
    <location>
        <begin position="16"/>
        <end position="34"/>
    </location>
</feature>
<feature type="region of interest" description="Disordered" evidence="1">
    <location>
        <begin position="1"/>
        <end position="39"/>
    </location>
</feature>
<evidence type="ECO:0000256" key="1">
    <source>
        <dbReference type="SAM" id="MobiDB-lite"/>
    </source>
</evidence>
<organism evidence="2 3">
    <name type="scientific">Pseudoalteromonas luteoviolacea NCIMB 1942</name>
    <dbReference type="NCBI Taxonomy" id="1365253"/>
    <lineage>
        <taxon>Bacteria</taxon>
        <taxon>Pseudomonadati</taxon>
        <taxon>Pseudomonadota</taxon>
        <taxon>Gammaproteobacteria</taxon>
        <taxon>Alteromonadales</taxon>
        <taxon>Pseudoalteromonadaceae</taxon>
        <taxon>Pseudoalteromonas</taxon>
    </lineage>
</organism>
<reference evidence="2 3" key="1">
    <citation type="submission" date="2013-07" db="EMBL/GenBank/DDBJ databases">
        <title>Comparative Genomic and Metabolomic Analysis of Twelve Strains of Pseudoalteromonas luteoviolacea.</title>
        <authorList>
            <person name="Vynne N.G."/>
            <person name="Mansson M."/>
            <person name="Gram L."/>
        </authorList>
    </citation>
    <scope>NUCLEOTIDE SEQUENCE [LARGE SCALE GENOMIC DNA]</scope>
    <source>
        <strain evidence="2 3">NCIMB 1942</strain>
    </source>
</reference>
<proteinExistence type="predicted"/>
<dbReference type="RefSeq" id="WP_063376148.1">
    <property type="nucleotide sequence ID" value="NZ_AUXT01000112.1"/>
</dbReference>
<dbReference type="EMBL" id="AUXT01000112">
    <property type="protein sequence ID" value="KZN51116.1"/>
    <property type="molecule type" value="Genomic_DNA"/>
</dbReference>
<feature type="region of interest" description="Disordered" evidence="1">
    <location>
        <begin position="53"/>
        <end position="75"/>
    </location>
</feature>
<accession>A0A167ERN2</accession>
<dbReference type="AlphaFoldDB" id="A0A167ERN2"/>
<comment type="caution">
    <text evidence="2">The sequence shown here is derived from an EMBL/GenBank/DDBJ whole genome shotgun (WGS) entry which is preliminary data.</text>
</comment>
<dbReference type="PATRIC" id="fig|1365253.3.peg.1295"/>
<dbReference type="Proteomes" id="UP000076587">
    <property type="component" value="Unassembled WGS sequence"/>
</dbReference>
<sequence>MLLKKNKFMQIPDGGNTPQIENTASSSSIKMQNSEGRKKSIRTLTSRQLMMLERGYGGNGGGQEPPMAMALLWRN</sequence>